<feature type="binding site" evidence="4 7">
    <location>
        <position position="36"/>
    </location>
    <ligand>
        <name>NAD(+)</name>
        <dbReference type="ChEBI" id="CHEBI:57540"/>
    </ligand>
</feature>
<feature type="active site" description="Proton acceptor" evidence="4 5">
    <location>
        <position position="178"/>
    </location>
</feature>
<dbReference type="GO" id="GO:0006089">
    <property type="term" value="P:lactate metabolic process"/>
    <property type="evidence" value="ECO:0007669"/>
    <property type="project" value="TreeGrafter"/>
</dbReference>
<dbReference type="PANTHER" id="PTHR43128">
    <property type="entry name" value="L-2-HYDROXYCARBOXYLATE DEHYDROGENASE (NAD(P)(+))"/>
    <property type="match status" value="1"/>
</dbReference>
<evidence type="ECO:0000256" key="3">
    <source>
        <dbReference type="ARBA" id="ARBA00023027"/>
    </source>
</evidence>
<dbReference type="AlphaFoldDB" id="A0A1D7TJP5"/>
<dbReference type="PANTHER" id="PTHR43128:SF16">
    <property type="entry name" value="L-LACTATE DEHYDROGENASE"/>
    <property type="match status" value="1"/>
</dbReference>
<dbReference type="Gene3D" id="3.90.110.10">
    <property type="entry name" value="Lactate dehydrogenase/glycoside hydrolase, family 4, C-terminal"/>
    <property type="match status" value="1"/>
</dbReference>
<keyword evidence="8" id="KW-1133">Transmembrane helix</keyword>
<feature type="binding site" evidence="4 7">
    <location>
        <begin position="121"/>
        <end position="123"/>
    </location>
    <ligand>
        <name>NAD(+)</name>
        <dbReference type="ChEBI" id="CHEBI:57540"/>
    </ligand>
</feature>
<dbReference type="PRINTS" id="PR00086">
    <property type="entry name" value="LLDHDRGNASE"/>
</dbReference>
<keyword evidence="3 4" id="KW-0520">NAD</keyword>
<dbReference type="NCBIfam" id="TIGR01763">
    <property type="entry name" value="MalateDH_bact"/>
    <property type="match status" value="1"/>
</dbReference>
<comment type="function">
    <text evidence="4">Catalyzes the reversible oxidation of malate to oxaloacetate.</text>
</comment>
<dbReference type="STRING" id="1193502.SHALO_1420"/>
<proteinExistence type="inferred from homology"/>
<dbReference type="Pfam" id="PF02866">
    <property type="entry name" value="Ldh_1_C"/>
    <property type="match status" value="1"/>
</dbReference>
<dbReference type="KEGG" id="shal:SHALO_1420"/>
<dbReference type="InterPro" id="IPR036291">
    <property type="entry name" value="NAD(P)-bd_dom_sf"/>
</dbReference>
<keyword evidence="12" id="KW-1185">Reference proteome</keyword>
<dbReference type="SUPFAM" id="SSF56327">
    <property type="entry name" value="LDH C-terminal domain-like"/>
    <property type="match status" value="1"/>
</dbReference>
<dbReference type="GO" id="GO:0006099">
    <property type="term" value="P:tricarboxylic acid cycle"/>
    <property type="evidence" value="ECO:0007669"/>
    <property type="project" value="UniProtKB-UniRule"/>
</dbReference>
<evidence type="ECO:0000256" key="5">
    <source>
        <dbReference type="PIRSR" id="PIRSR000102-1"/>
    </source>
</evidence>
<evidence type="ECO:0000256" key="7">
    <source>
        <dbReference type="PIRSR" id="PIRSR000102-3"/>
    </source>
</evidence>
<organism evidence="11 12">
    <name type="scientific">Sulfurospirillum halorespirans DSM 13726</name>
    <dbReference type="NCBI Taxonomy" id="1193502"/>
    <lineage>
        <taxon>Bacteria</taxon>
        <taxon>Pseudomonadati</taxon>
        <taxon>Campylobacterota</taxon>
        <taxon>Epsilonproteobacteria</taxon>
        <taxon>Campylobacterales</taxon>
        <taxon>Sulfurospirillaceae</taxon>
        <taxon>Sulfurospirillum</taxon>
    </lineage>
</organism>
<feature type="binding site" evidence="4 6">
    <location>
        <position position="154"/>
    </location>
    <ligand>
        <name>substrate</name>
    </ligand>
</feature>
<dbReference type="Proteomes" id="UP000094609">
    <property type="component" value="Chromosome"/>
</dbReference>
<dbReference type="PIRSF" id="PIRSF000102">
    <property type="entry name" value="Lac_mal_DH"/>
    <property type="match status" value="1"/>
</dbReference>
<evidence type="ECO:0000256" key="6">
    <source>
        <dbReference type="PIRSR" id="PIRSR000102-2"/>
    </source>
</evidence>
<evidence type="ECO:0000256" key="1">
    <source>
        <dbReference type="ARBA" id="ARBA00022532"/>
    </source>
</evidence>
<dbReference type="InterPro" id="IPR001236">
    <property type="entry name" value="Lactate/malate_DH_N"/>
</dbReference>
<dbReference type="CDD" id="cd01339">
    <property type="entry name" value="LDH-like_MDH"/>
    <property type="match status" value="1"/>
</dbReference>
<evidence type="ECO:0000256" key="2">
    <source>
        <dbReference type="ARBA" id="ARBA00023002"/>
    </source>
</evidence>
<evidence type="ECO:0000259" key="10">
    <source>
        <dbReference type="Pfam" id="PF02866"/>
    </source>
</evidence>
<comment type="catalytic activity">
    <reaction evidence="4">
        <text>(S)-malate + NAD(+) = oxaloacetate + NADH + H(+)</text>
        <dbReference type="Rhea" id="RHEA:21432"/>
        <dbReference type="ChEBI" id="CHEBI:15378"/>
        <dbReference type="ChEBI" id="CHEBI:15589"/>
        <dbReference type="ChEBI" id="CHEBI:16452"/>
        <dbReference type="ChEBI" id="CHEBI:57540"/>
        <dbReference type="ChEBI" id="CHEBI:57945"/>
        <dbReference type="EC" id="1.1.1.37"/>
    </reaction>
</comment>
<evidence type="ECO:0000256" key="4">
    <source>
        <dbReference type="HAMAP-Rule" id="MF_00487"/>
    </source>
</evidence>
<dbReference type="EC" id="1.1.1.37" evidence="4"/>
<keyword evidence="8" id="KW-0472">Membrane</keyword>
<dbReference type="FunFam" id="3.90.110.10:FF:000004">
    <property type="entry name" value="Malate dehydrogenase"/>
    <property type="match status" value="1"/>
</dbReference>
<feature type="binding site" evidence="4 7">
    <location>
        <position position="98"/>
    </location>
    <ligand>
        <name>NAD(+)</name>
        <dbReference type="ChEBI" id="CHEBI:57540"/>
    </ligand>
</feature>
<evidence type="ECO:0000313" key="12">
    <source>
        <dbReference type="Proteomes" id="UP000094609"/>
    </source>
</evidence>
<feature type="binding site" evidence="4 6">
    <location>
        <position position="123"/>
    </location>
    <ligand>
        <name>substrate</name>
    </ligand>
</feature>
<dbReference type="SUPFAM" id="SSF51735">
    <property type="entry name" value="NAD(P)-binding Rossmann-fold domains"/>
    <property type="match status" value="1"/>
</dbReference>
<evidence type="ECO:0000259" key="9">
    <source>
        <dbReference type="Pfam" id="PF00056"/>
    </source>
</evidence>
<dbReference type="Gene3D" id="3.40.50.720">
    <property type="entry name" value="NAD(P)-binding Rossmann-like Domain"/>
    <property type="match status" value="1"/>
</dbReference>
<sequence length="322" mass="34879">MSQGKKVSIIGAGNVGATVCYWLAMRKHCREIVMIDRYEGLAQGKALDILQATSPEGSHTQISSSSDYQSIANSNIVVITAGSPRKPGMSRDDLLMINANITQEIIEKITQYAPDAIIIIVSNPLDAMTYVALKVGHYSRNRVIGMAGILDSSRMETFISQKLGFGYGQVTASVMGGHGDDMVPLPRYSSVNGVALTDLLTDVEIEEIIEKTRHGGAEIVSYMGTSGYYAPANSTVKMIEAILSDSRSIFPCAVLLEGEYGYHDTVNGVPVVLGANGVEQIVELPLNEHEKKQFSKSVESVNKLLETLHKSEFFTAKKSPVT</sequence>
<feature type="binding site" evidence="4 6">
    <location>
        <position position="85"/>
    </location>
    <ligand>
        <name>substrate</name>
    </ligand>
</feature>
<name>A0A1D7TJP5_9BACT</name>
<keyword evidence="1 4" id="KW-0816">Tricarboxylic acid cycle</keyword>
<comment type="similarity">
    <text evidence="4">Belongs to the LDH/MDH superfamily. MDH type 3 family.</text>
</comment>
<dbReference type="InterPro" id="IPR015955">
    <property type="entry name" value="Lactate_DH/Glyco_Ohase_4_C"/>
</dbReference>
<dbReference type="RefSeq" id="WP_069477985.1">
    <property type="nucleotide sequence ID" value="NZ_CP017111.1"/>
</dbReference>
<dbReference type="EMBL" id="CP017111">
    <property type="protein sequence ID" value="AOO65196.1"/>
    <property type="molecule type" value="Genomic_DNA"/>
</dbReference>
<keyword evidence="2 4" id="KW-0560">Oxidoreductase</keyword>
<feature type="binding site" evidence="4 7">
    <location>
        <begin position="11"/>
        <end position="16"/>
    </location>
    <ligand>
        <name>NAD(+)</name>
        <dbReference type="ChEBI" id="CHEBI:57540"/>
    </ligand>
</feature>
<feature type="transmembrane region" description="Helical" evidence="8">
    <location>
        <begin position="7"/>
        <end position="24"/>
    </location>
</feature>
<keyword evidence="8" id="KW-0812">Transmembrane</keyword>
<dbReference type="PATRIC" id="fig|1193502.14.peg.1440"/>
<reference evidence="12" key="1">
    <citation type="submission" date="2016-08" db="EMBL/GenBank/DDBJ databases">
        <title>Complete genome sequence of the organohalide-respiring Epsilonproteobacterium Sulfurospirillum halorespirans.</title>
        <authorList>
            <person name="Goris T."/>
            <person name="Zimmermann J."/>
            <person name="Schenz B."/>
            <person name="Lemos M."/>
            <person name="Hackermueller J."/>
            <person name="Diekert G."/>
        </authorList>
    </citation>
    <scope>NUCLEOTIDE SEQUENCE [LARGE SCALE GENOMIC DNA]</scope>
    <source>
        <strain>DSM 13726</strain>
        <strain evidence="12">PCE-M2</strain>
    </source>
</reference>
<gene>
    <name evidence="4" type="primary">mdh</name>
    <name evidence="11" type="ORF">SHALO_1420</name>
</gene>
<evidence type="ECO:0000313" key="11">
    <source>
        <dbReference type="EMBL" id="AOO65196.1"/>
    </source>
</evidence>
<dbReference type="HAMAP" id="MF_00487">
    <property type="entry name" value="Malate_dehydrog_3"/>
    <property type="match status" value="1"/>
</dbReference>
<dbReference type="Pfam" id="PF00056">
    <property type="entry name" value="Ldh_1_N"/>
    <property type="match status" value="1"/>
</dbReference>
<dbReference type="InterPro" id="IPR022383">
    <property type="entry name" value="Lactate/malate_DH_C"/>
</dbReference>
<accession>A0A1D7TJP5</accession>
<evidence type="ECO:0000256" key="8">
    <source>
        <dbReference type="SAM" id="Phobius"/>
    </source>
</evidence>
<dbReference type="InterPro" id="IPR001557">
    <property type="entry name" value="L-lactate/malate_DH"/>
</dbReference>
<dbReference type="GO" id="GO:0004459">
    <property type="term" value="F:L-lactate dehydrogenase (NAD+) activity"/>
    <property type="evidence" value="ECO:0007669"/>
    <property type="project" value="TreeGrafter"/>
</dbReference>
<dbReference type="InterPro" id="IPR011275">
    <property type="entry name" value="Malate_DH_type3"/>
</dbReference>
<feature type="domain" description="Lactate/malate dehydrogenase C-terminal" evidence="10">
    <location>
        <begin position="150"/>
        <end position="307"/>
    </location>
</feature>
<protein>
    <recommendedName>
        <fullName evidence="4">Malate dehydrogenase</fullName>
        <ecNumber evidence="4">1.1.1.37</ecNumber>
    </recommendedName>
</protein>
<dbReference type="GO" id="GO:0030060">
    <property type="term" value="F:L-malate dehydrogenase (NAD+) activity"/>
    <property type="evidence" value="ECO:0007669"/>
    <property type="project" value="UniProtKB-UniRule"/>
</dbReference>
<feature type="binding site" evidence="4 6">
    <location>
        <position position="91"/>
    </location>
    <ligand>
        <name>substrate</name>
    </ligand>
</feature>
<feature type="domain" description="Lactate/malate dehydrogenase N-terminal" evidence="9">
    <location>
        <begin position="6"/>
        <end position="145"/>
    </location>
</feature>
<dbReference type="FunFam" id="3.40.50.720:FF:000018">
    <property type="entry name" value="Malate dehydrogenase"/>
    <property type="match status" value="1"/>
</dbReference>
<dbReference type="NCBIfam" id="NF004863">
    <property type="entry name" value="PRK06223.1"/>
    <property type="match status" value="1"/>
</dbReference>